<accession>A0A060BP47</accession>
<dbReference type="Pfam" id="PF02449">
    <property type="entry name" value="Glyco_hydro_42"/>
    <property type="match status" value="1"/>
</dbReference>
<dbReference type="SUPFAM" id="SSF51445">
    <property type="entry name" value="(Trans)glycosidases"/>
    <property type="match status" value="1"/>
</dbReference>
<dbReference type="PANTHER" id="PTHR12631:SF10">
    <property type="entry name" value="BETA-XYLOSIDASE-LIKE PROTEIN-RELATED"/>
    <property type="match status" value="1"/>
</dbReference>
<dbReference type="EMBL" id="KF117449">
    <property type="protein sequence ID" value="AIA84704.1"/>
    <property type="molecule type" value="Genomic_DNA"/>
</dbReference>
<evidence type="ECO:0000256" key="2">
    <source>
        <dbReference type="ARBA" id="ARBA00023295"/>
    </source>
</evidence>
<dbReference type="PANTHER" id="PTHR12631">
    <property type="entry name" value="ALPHA-L-IDURONIDASE"/>
    <property type="match status" value="1"/>
</dbReference>
<dbReference type="Gene3D" id="3.20.20.80">
    <property type="entry name" value="Glycosidases"/>
    <property type="match status" value="1"/>
</dbReference>
<proteinExistence type="predicted"/>
<name>A0A060BP47_9BACT</name>
<dbReference type="GO" id="GO:0005975">
    <property type="term" value="P:carbohydrate metabolic process"/>
    <property type="evidence" value="ECO:0007669"/>
    <property type="project" value="InterPro"/>
</dbReference>
<evidence type="ECO:0000313" key="4">
    <source>
        <dbReference type="EMBL" id="AIA84704.1"/>
    </source>
</evidence>
<keyword evidence="1" id="KW-0378">Hydrolase</keyword>
<dbReference type="InterPro" id="IPR051923">
    <property type="entry name" value="Glycosyl_Hydrolase_39"/>
</dbReference>
<sequence length="168" mass="18608">FTRFPARLGVNGEIQNRDETKVAVLPPENAGSRRDPRFGVAAHLNWWDRETVLQSLDLMRRAGIAAVRTGFIWNEIQPDLGDFSFERTDLIVDEAAKRGITVLPVVSGIPAAAIAGKARNPAMPLAREADRAAFLRALFGRYCAAVPVWEFDNEPNLNKYAPEEYGAT</sequence>
<organism evidence="4">
    <name type="scientific">uncultured Sphaerobacter sp</name>
    <dbReference type="NCBI Taxonomy" id="211440"/>
    <lineage>
        <taxon>Bacteria</taxon>
        <taxon>Pseudomonadati</taxon>
        <taxon>Thermomicrobiota</taxon>
        <taxon>Thermomicrobia</taxon>
        <taxon>Sphaerobacterales</taxon>
        <taxon>Sphaerobacterineae</taxon>
        <taxon>Sphaerobacteraceae</taxon>
        <taxon>Sphaerobacter</taxon>
        <taxon>environmental samples</taxon>
    </lineage>
</organism>
<feature type="domain" description="Glycoside hydrolase family 42 N-terminal" evidence="3">
    <location>
        <begin position="46"/>
        <end position="103"/>
    </location>
</feature>
<dbReference type="InterPro" id="IPR013529">
    <property type="entry name" value="Glyco_hydro_42_N"/>
</dbReference>
<dbReference type="GO" id="GO:0009341">
    <property type="term" value="C:beta-galactosidase complex"/>
    <property type="evidence" value="ECO:0007669"/>
    <property type="project" value="InterPro"/>
</dbReference>
<feature type="non-terminal residue" evidence="4">
    <location>
        <position position="168"/>
    </location>
</feature>
<reference evidence="4" key="1">
    <citation type="journal article" date="2013" name="Environ. Microbiol.">
        <title>Seasonally variable intestinal metagenomes of the red palm weevil (Rhynchophorus ferrugineus).</title>
        <authorList>
            <person name="Jia S."/>
            <person name="Zhang X."/>
            <person name="Zhang G."/>
            <person name="Yin A."/>
            <person name="Zhang S."/>
            <person name="Li F."/>
            <person name="Wang L."/>
            <person name="Zhao D."/>
            <person name="Yun Q."/>
            <person name="Tala"/>
            <person name="Wang J."/>
            <person name="Sun G."/>
            <person name="Baabdullah M."/>
            <person name="Yu X."/>
            <person name="Hu S."/>
            <person name="Al-Mssallem I.S."/>
            <person name="Yu J."/>
        </authorList>
    </citation>
    <scope>NUCLEOTIDE SEQUENCE</scope>
</reference>
<dbReference type="InterPro" id="IPR017853">
    <property type="entry name" value="GH"/>
</dbReference>
<evidence type="ECO:0000259" key="3">
    <source>
        <dbReference type="Pfam" id="PF02449"/>
    </source>
</evidence>
<dbReference type="GO" id="GO:0004565">
    <property type="term" value="F:beta-galactosidase activity"/>
    <property type="evidence" value="ECO:0007669"/>
    <property type="project" value="InterPro"/>
</dbReference>
<feature type="non-terminal residue" evidence="4">
    <location>
        <position position="1"/>
    </location>
</feature>
<dbReference type="AlphaFoldDB" id="A0A060BP47"/>
<keyword evidence="2" id="KW-0326">Glycosidase</keyword>
<evidence type="ECO:0000256" key="1">
    <source>
        <dbReference type="ARBA" id="ARBA00022801"/>
    </source>
</evidence>
<protein>
    <submittedName>
        <fullName evidence="4">CAZy families GH39 protein</fullName>
    </submittedName>
</protein>